<evidence type="ECO:0000313" key="5">
    <source>
        <dbReference type="Proteomes" id="UP000295726"/>
    </source>
</evidence>
<dbReference type="SUPFAM" id="SSF102546">
    <property type="entry name" value="RbsD-like"/>
    <property type="match status" value="1"/>
</dbReference>
<name>A0A4V2USJ0_9FIRM</name>
<dbReference type="Proteomes" id="UP000295726">
    <property type="component" value="Unassembled WGS sequence"/>
</dbReference>
<dbReference type="Gene3D" id="3.40.1650.10">
    <property type="entry name" value="RbsD-like domain"/>
    <property type="match status" value="1"/>
</dbReference>
<dbReference type="GO" id="GO:0036373">
    <property type="term" value="F:L-fucose mutarotase activity"/>
    <property type="evidence" value="ECO:0007669"/>
    <property type="project" value="UniProtKB-EC"/>
</dbReference>
<comment type="catalytic activity">
    <reaction evidence="1">
        <text>beta-D-ribopyranose = beta-D-ribofuranose</text>
        <dbReference type="Rhea" id="RHEA:25432"/>
        <dbReference type="ChEBI" id="CHEBI:27476"/>
        <dbReference type="ChEBI" id="CHEBI:47002"/>
        <dbReference type="EC" id="5.4.99.62"/>
    </reaction>
</comment>
<comment type="catalytic activity">
    <reaction evidence="3">
        <text>alpha-L-fucose = beta-L-fucose</text>
        <dbReference type="Rhea" id="RHEA:25580"/>
        <dbReference type="ChEBI" id="CHEBI:42548"/>
        <dbReference type="ChEBI" id="CHEBI:42589"/>
        <dbReference type="EC" id="5.1.3.29"/>
    </reaction>
</comment>
<keyword evidence="2" id="KW-0413">Isomerase</keyword>
<evidence type="ECO:0000256" key="3">
    <source>
        <dbReference type="ARBA" id="ARBA00036324"/>
    </source>
</evidence>
<dbReference type="Pfam" id="PF05025">
    <property type="entry name" value="RbsD_FucU"/>
    <property type="match status" value="1"/>
</dbReference>
<reference evidence="4 5" key="1">
    <citation type="submission" date="2019-03" db="EMBL/GenBank/DDBJ databases">
        <title>Genomic Encyclopedia of Type Strains, Phase IV (KMG-IV): sequencing the most valuable type-strain genomes for metagenomic binning, comparative biology and taxonomic classification.</title>
        <authorList>
            <person name="Goeker M."/>
        </authorList>
    </citation>
    <scope>NUCLEOTIDE SEQUENCE [LARGE SCALE GENOMIC DNA]</scope>
    <source>
        <strain evidence="4 5">DSM 29489</strain>
    </source>
</reference>
<dbReference type="InterPro" id="IPR023750">
    <property type="entry name" value="RbsD-like_sf"/>
</dbReference>
<organism evidence="4 5">
    <name type="scientific">Muricomes intestini</name>
    <dbReference type="NCBI Taxonomy" id="1796634"/>
    <lineage>
        <taxon>Bacteria</taxon>
        <taxon>Bacillati</taxon>
        <taxon>Bacillota</taxon>
        <taxon>Clostridia</taxon>
        <taxon>Lachnospirales</taxon>
        <taxon>Lachnospiraceae</taxon>
        <taxon>Muricomes</taxon>
    </lineage>
</organism>
<evidence type="ECO:0000313" key="4">
    <source>
        <dbReference type="EMBL" id="TCS81642.1"/>
    </source>
</evidence>
<evidence type="ECO:0000256" key="2">
    <source>
        <dbReference type="ARBA" id="ARBA00023235"/>
    </source>
</evidence>
<keyword evidence="5" id="KW-1185">Reference proteome</keyword>
<dbReference type="PANTHER" id="PTHR31690">
    <property type="entry name" value="FUCOSE MUTAROTASE"/>
    <property type="match status" value="1"/>
</dbReference>
<sequence>MLKNIPKIIPPELMKDMMDMGHSDVMILADANFPGTSHARKIIRMDTVEIPELLEAVMQFFPLDFFVEEPVKLMRNLPEEPVPAIWDTYNEILKKYDQDNAFCQFGFIDRLPFYEEAEKAYVIVQTGTTARYANIVLQKGVV</sequence>
<dbReference type="InterPro" id="IPR050443">
    <property type="entry name" value="RbsD/FucU_mutarotase"/>
</dbReference>
<proteinExistence type="predicted"/>
<comment type="caution">
    <text evidence="4">The sequence shown here is derived from an EMBL/GenBank/DDBJ whole genome shotgun (WGS) entry which is preliminary data.</text>
</comment>
<dbReference type="AlphaFoldDB" id="A0A4V2USJ0"/>
<dbReference type="InterPro" id="IPR007721">
    <property type="entry name" value="RbsD_FucU"/>
</dbReference>
<dbReference type="GO" id="GO:0006004">
    <property type="term" value="P:fucose metabolic process"/>
    <property type="evidence" value="ECO:0007669"/>
    <property type="project" value="TreeGrafter"/>
</dbReference>
<accession>A0A4V2USJ0</accession>
<protein>
    <submittedName>
        <fullName evidence="4">L-fucose mutarotase</fullName>
    </submittedName>
</protein>
<gene>
    <name evidence="4" type="ORF">EDD59_10358</name>
</gene>
<dbReference type="OrthoDB" id="9805009at2"/>
<evidence type="ECO:0000256" key="1">
    <source>
        <dbReference type="ARBA" id="ARBA00000223"/>
    </source>
</evidence>
<dbReference type="GO" id="GO:0042806">
    <property type="term" value="F:fucose binding"/>
    <property type="evidence" value="ECO:0007669"/>
    <property type="project" value="TreeGrafter"/>
</dbReference>
<dbReference type="PANTHER" id="PTHR31690:SF4">
    <property type="entry name" value="FUCOSE MUTAROTASE"/>
    <property type="match status" value="1"/>
</dbReference>
<dbReference type="GO" id="GO:0062193">
    <property type="term" value="F:D-ribose pyranase activity"/>
    <property type="evidence" value="ECO:0007669"/>
    <property type="project" value="UniProtKB-EC"/>
</dbReference>
<dbReference type="RefSeq" id="WP_132378903.1">
    <property type="nucleotide sequence ID" value="NZ_DAIQXH010000012.1"/>
</dbReference>
<dbReference type="EMBL" id="SLZZ01000003">
    <property type="protein sequence ID" value="TCS81642.1"/>
    <property type="molecule type" value="Genomic_DNA"/>
</dbReference>